<name>Q8TWF6_METKA</name>
<feature type="region of interest" description="Disordered" evidence="1">
    <location>
        <begin position="1"/>
        <end position="23"/>
    </location>
</feature>
<dbReference type="HOGENOM" id="CLU_036012_1_0_2"/>
<gene>
    <name evidence="3" type="ordered locus">MK1079</name>
</gene>
<dbReference type="CDD" id="cd07713">
    <property type="entry name" value="DHPS-like_MBL-fold"/>
    <property type="match status" value="1"/>
</dbReference>
<dbReference type="EMBL" id="AE009439">
    <property type="protein sequence ID" value="AAM02292.1"/>
    <property type="molecule type" value="Genomic_DNA"/>
</dbReference>
<protein>
    <submittedName>
        <fullName evidence="3">Metal-dependent hydrolase of the beta-lactamase superfamily</fullName>
    </submittedName>
</protein>
<dbReference type="PANTHER" id="PTHR13754:SF13">
    <property type="entry name" value="METALLO-BETA-LACTAMASE SUPERFAMILY PROTEIN (AFU_ORTHOLOGUE AFUA_3G07630)"/>
    <property type="match status" value="1"/>
</dbReference>
<dbReference type="InterPro" id="IPR001279">
    <property type="entry name" value="Metallo-B-lactamas"/>
</dbReference>
<dbReference type="GO" id="GO:0016787">
    <property type="term" value="F:hydrolase activity"/>
    <property type="evidence" value="ECO:0007669"/>
    <property type="project" value="UniProtKB-KW"/>
</dbReference>
<dbReference type="SUPFAM" id="SSF56281">
    <property type="entry name" value="Metallo-hydrolase/oxidoreductase"/>
    <property type="match status" value="1"/>
</dbReference>
<keyword evidence="4" id="KW-1185">Reference proteome</keyword>
<proteinExistence type="predicted"/>
<organism evidence="3 4">
    <name type="scientific">Methanopyrus kandleri (strain AV19 / DSM 6324 / JCM 9639 / NBRC 100938)</name>
    <dbReference type="NCBI Taxonomy" id="190192"/>
    <lineage>
        <taxon>Archaea</taxon>
        <taxon>Methanobacteriati</taxon>
        <taxon>Methanobacteriota</taxon>
        <taxon>Methanomada group</taxon>
        <taxon>Methanopyri</taxon>
        <taxon>Methanopyrales</taxon>
        <taxon>Methanopyraceae</taxon>
        <taxon>Methanopyrus</taxon>
    </lineage>
</organism>
<accession>Q8TWF6</accession>
<dbReference type="InParanoid" id="Q8TWF6"/>
<evidence type="ECO:0000259" key="2">
    <source>
        <dbReference type="SMART" id="SM00849"/>
    </source>
</evidence>
<dbReference type="STRING" id="190192.MK1079"/>
<dbReference type="EnsemblBacteria" id="AAM02292">
    <property type="protein sequence ID" value="AAM02292"/>
    <property type="gene ID" value="MK1079"/>
</dbReference>
<dbReference type="Gene3D" id="3.60.15.10">
    <property type="entry name" value="Ribonuclease Z/Hydroxyacylglutathione hydrolase-like"/>
    <property type="match status" value="2"/>
</dbReference>
<dbReference type="SMART" id="SM00849">
    <property type="entry name" value="Lactamase_B"/>
    <property type="match status" value="1"/>
</dbReference>
<dbReference type="InterPro" id="IPR052926">
    <property type="entry name" value="Metallo-beta-lactamase_dom"/>
</dbReference>
<dbReference type="Pfam" id="PF00753">
    <property type="entry name" value="Lactamase_B"/>
    <property type="match status" value="1"/>
</dbReference>
<dbReference type="KEGG" id="mka:MK1079"/>
<dbReference type="InterPro" id="IPR041712">
    <property type="entry name" value="DHPS-like_MBL-fold"/>
</dbReference>
<dbReference type="FunCoup" id="Q8TWF6">
    <property type="interactions" value="84"/>
</dbReference>
<reference evidence="3 4" key="1">
    <citation type="journal article" date="2002" name="Proc. Natl. Acad. Sci. U.S.A.">
        <title>The complete genome of hyperthermophile Methanopyrus kandleri AV19 and monophyly of archaeal methanogens.</title>
        <authorList>
            <person name="Slesarev A.I."/>
            <person name="Mezhevaya K.V."/>
            <person name="Makarova K.S."/>
            <person name="Polushin N.N."/>
            <person name="Shcherbinina O.V."/>
            <person name="Shakhova V.V."/>
            <person name="Belova G.I."/>
            <person name="Aravind L."/>
            <person name="Natale D.A."/>
            <person name="Rogozin I.B."/>
            <person name="Tatusov R.L."/>
            <person name="Wolf Y.I."/>
            <person name="Stetter K.O."/>
            <person name="Malykh A.G."/>
            <person name="Koonin E.V."/>
            <person name="Kozyavkin S.A."/>
        </authorList>
    </citation>
    <scope>NUCLEOTIDE SEQUENCE [LARGE SCALE GENOMIC DNA]</scope>
    <source>
        <strain evidence="4">AV19 / DSM 6324 / JCM 9639 / NBRC 100938</strain>
    </source>
</reference>
<dbReference type="GO" id="GO:0016740">
    <property type="term" value="F:transferase activity"/>
    <property type="evidence" value="ECO:0007669"/>
    <property type="project" value="TreeGrafter"/>
</dbReference>
<evidence type="ECO:0000256" key="1">
    <source>
        <dbReference type="SAM" id="MobiDB-lite"/>
    </source>
</evidence>
<dbReference type="AlphaFoldDB" id="Q8TWF6"/>
<evidence type="ECO:0000313" key="4">
    <source>
        <dbReference type="Proteomes" id="UP000001826"/>
    </source>
</evidence>
<dbReference type="Proteomes" id="UP000001826">
    <property type="component" value="Chromosome"/>
</dbReference>
<feature type="compositionally biased region" description="Polar residues" evidence="1">
    <location>
        <begin position="11"/>
        <end position="22"/>
    </location>
</feature>
<feature type="domain" description="Metallo-beta-lactamase" evidence="2">
    <location>
        <begin position="50"/>
        <end position="217"/>
    </location>
</feature>
<dbReference type="PANTHER" id="PTHR13754">
    <property type="entry name" value="METALLO-BETA-LACTAMASE SUPERFAMILY PROTEIN"/>
    <property type="match status" value="1"/>
</dbReference>
<dbReference type="PaxDb" id="190192-MK1079"/>
<keyword evidence="3" id="KW-0378">Hydrolase</keyword>
<evidence type="ECO:0000313" key="3">
    <source>
        <dbReference type="EMBL" id="AAM02292.1"/>
    </source>
</evidence>
<sequence length="244" mass="26704">MYFSKERKSQFRSGVTASTGDSGSRGDVALKVTVVVSDEPPLDPELRSGPGFAALVEDGRHRVLFDTGPDPDLLLHNLKGLGYEPEDLTAVVISHNHWDHTGGLQAAESEVARIVTPERIGVKNELVREEWLGIGDMVLTDVLEGPPPERALYANGLLITGCAHPGIHEFVEWCVRRGLEVHTVLGGFHLMGATEIEVEKVADRLEELGVKIAGPCHCSGEVAKRMFRRRFEFLNVGPGLEVRV</sequence>
<dbReference type="InterPro" id="IPR036866">
    <property type="entry name" value="RibonucZ/Hydroxyglut_hydro"/>
</dbReference>